<dbReference type="STRING" id="1163617.SCD_n01572"/>
<evidence type="ECO:0000256" key="2">
    <source>
        <dbReference type="SAM" id="SignalP"/>
    </source>
</evidence>
<evidence type="ECO:0000313" key="4">
    <source>
        <dbReference type="Proteomes" id="UP000015559"/>
    </source>
</evidence>
<feature type="compositionally biased region" description="Basic residues" evidence="1">
    <location>
        <begin position="96"/>
        <end position="105"/>
    </location>
</feature>
<dbReference type="Proteomes" id="UP000015559">
    <property type="component" value="Chromosome"/>
</dbReference>
<sequence>MLLVMGVLVVAASTAKAMDSDAVLGGALGGGAGAAIGSAMGGRDGAIIGGAVGGAAGVAVATSDRRRETVRVRKEVVYVDDHDHHDNGRHLGQYKNKYKHGRHDD</sequence>
<keyword evidence="4" id="KW-1185">Reference proteome</keyword>
<organism evidence="3 4">
    <name type="scientific">Sulfuricella denitrificans (strain DSM 22764 / NBRC 105220 / skB26)</name>
    <dbReference type="NCBI Taxonomy" id="1163617"/>
    <lineage>
        <taxon>Bacteria</taxon>
        <taxon>Pseudomonadati</taxon>
        <taxon>Pseudomonadota</taxon>
        <taxon>Betaproteobacteria</taxon>
        <taxon>Nitrosomonadales</taxon>
        <taxon>Sulfuricellaceae</taxon>
        <taxon>Sulfuricella</taxon>
    </lineage>
</organism>
<feature type="signal peptide" evidence="2">
    <location>
        <begin position="1"/>
        <end position="17"/>
    </location>
</feature>
<name>S6AC97_SULDS</name>
<protein>
    <recommendedName>
        <fullName evidence="5">Glycine zipper domain-containing protein</fullName>
    </recommendedName>
</protein>
<dbReference type="KEGG" id="sdr:SCD_n01572"/>
<dbReference type="AlphaFoldDB" id="S6AC97"/>
<evidence type="ECO:0000256" key="1">
    <source>
        <dbReference type="SAM" id="MobiDB-lite"/>
    </source>
</evidence>
<feature type="chain" id="PRO_5004535791" description="Glycine zipper domain-containing protein" evidence="2">
    <location>
        <begin position="18"/>
        <end position="105"/>
    </location>
</feature>
<evidence type="ECO:0000313" key="3">
    <source>
        <dbReference type="EMBL" id="BAN35393.1"/>
    </source>
</evidence>
<dbReference type="EMBL" id="AP013066">
    <property type="protein sequence ID" value="BAN35393.1"/>
    <property type="molecule type" value="Genomic_DNA"/>
</dbReference>
<proteinExistence type="predicted"/>
<evidence type="ECO:0008006" key="5">
    <source>
        <dbReference type="Google" id="ProtNLM"/>
    </source>
</evidence>
<keyword evidence="2" id="KW-0732">Signal</keyword>
<gene>
    <name evidence="3" type="ORF">SCD_n01572</name>
</gene>
<feature type="region of interest" description="Disordered" evidence="1">
    <location>
        <begin position="81"/>
        <end position="105"/>
    </location>
</feature>
<accession>S6AC97</accession>
<dbReference type="HOGENOM" id="CLU_173970_0_0_4"/>
<reference evidence="3 4" key="1">
    <citation type="journal article" date="2012" name="Appl. Environ. Microbiol.">
        <title>Draft genome sequence of a psychrotolerant sulfur-oxidizing bacterium, Sulfuricella denitrificans skB26, and proteomic insights into cold adaptation.</title>
        <authorList>
            <person name="Watanabe T."/>
            <person name="Kojima H."/>
            <person name="Fukui M."/>
        </authorList>
    </citation>
    <scope>NUCLEOTIDE SEQUENCE [LARGE SCALE GENOMIC DNA]</scope>
    <source>
        <strain evidence="4">skB26</strain>
    </source>
</reference>